<dbReference type="InterPro" id="IPR039470">
    <property type="entry name" value="Nuc_deoxyri_tr2"/>
</dbReference>
<dbReference type="Proteomes" id="UP001492380">
    <property type="component" value="Unassembled WGS sequence"/>
</dbReference>
<sequence length="193" mass="21568">MSEPTTSPPQEQVASNAAEQKVEQSASEVEAQINAGKASIFKAPHQITTSTPSIFLAGSIEMGKAVDWQTEITKNLCHLPVTIMNPRRDDWDNDWKQDISDPRFKEQVVWELDCQDRADVIAMNFDKKTMSPITLMELGLYAGSGKLVVACPDGYWRRGNVQVVCDRFGIELLESLDELIENVKGKLEAKVKE</sequence>
<feature type="region of interest" description="Disordered" evidence="1">
    <location>
        <begin position="1"/>
        <end position="29"/>
    </location>
</feature>
<proteinExistence type="predicted"/>
<dbReference type="SUPFAM" id="SSF52309">
    <property type="entry name" value="N-(deoxy)ribosyltransferase-like"/>
    <property type="match status" value="1"/>
</dbReference>
<feature type="compositionally biased region" description="Polar residues" evidence="1">
    <location>
        <begin position="1"/>
        <end position="27"/>
    </location>
</feature>
<evidence type="ECO:0000313" key="3">
    <source>
        <dbReference type="Proteomes" id="UP001492380"/>
    </source>
</evidence>
<organism evidence="2 3">
    <name type="scientific">Phyllosticta capitalensis</name>
    <dbReference type="NCBI Taxonomy" id="121624"/>
    <lineage>
        <taxon>Eukaryota</taxon>
        <taxon>Fungi</taxon>
        <taxon>Dikarya</taxon>
        <taxon>Ascomycota</taxon>
        <taxon>Pezizomycotina</taxon>
        <taxon>Dothideomycetes</taxon>
        <taxon>Dothideomycetes incertae sedis</taxon>
        <taxon>Botryosphaeriales</taxon>
        <taxon>Phyllostictaceae</taxon>
        <taxon>Phyllosticta</taxon>
    </lineage>
</organism>
<evidence type="ECO:0000313" key="2">
    <source>
        <dbReference type="EMBL" id="KAK8230559.1"/>
    </source>
</evidence>
<protein>
    <recommendedName>
        <fullName evidence="4">Nucleoside 2-deoxyribosyltransferase like</fullName>
    </recommendedName>
</protein>
<dbReference type="EMBL" id="JBBWRZ010000008">
    <property type="protein sequence ID" value="KAK8230559.1"/>
    <property type="molecule type" value="Genomic_DNA"/>
</dbReference>
<evidence type="ECO:0008006" key="4">
    <source>
        <dbReference type="Google" id="ProtNLM"/>
    </source>
</evidence>
<name>A0ABR1YI70_9PEZI</name>
<gene>
    <name evidence="2" type="ORF">HDK90DRAFT_325449</name>
</gene>
<accession>A0ABR1YI70</accession>
<evidence type="ECO:0000256" key="1">
    <source>
        <dbReference type="SAM" id="MobiDB-lite"/>
    </source>
</evidence>
<dbReference type="Pfam" id="PF15891">
    <property type="entry name" value="Nuc_deoxyri_tr2"/>
    <property type="match status" value="1"/>
</dbReference>
<reference evidence="2 3" key="1">
    <citation type="submission" date="2024-04" db="EMBL/GenBank/DDBJ databases">
        <title>Phyllosticta paracitricarpa is synonymous to the EU quarantine fungus P. citricarpa based on phylogenomic analyses.</title>
        <authorList>
            <consortium name="Lawrence Berkeley National Laboratory"/>
            <person name="Van Ingen-Buijs V.A."/>
            <person name="Van Westerhoven A.C."/>
            <person name="Haridas S."/>
            <person name="Skiadas P."/>
            <person name="Martin F."/>
            <person name="Groenewald J.Z."/>
            <person name="Crous P.W."/>
            <person name="Seidl M.F."/>
        </authorList>
    </citation>
    <scope>NUCLEOTIDE SEQUENCE [LARGE SCALE GENOMIC DNA]</scope>
    <source>
        <strain evidence="2 3">CBS 123374</strain>
    </source>
</reference>
<comment type="caution">
    <text evidence="2">The sequence shown here is derived from an EMBL/GenBank/DDBJ whole genome shotgun (WGS) entry which is preliminary data.</text>
</comment>
<dbReference type="Gene3D" id="3.40.50.450">
    <property type="match status" value="1"/>
</dbReference>
<keyword evidence="3" id="KW-1185">Reference proteome</keyword>